<name>A0ABQ5DA99_9ASTR</name>
<dbReference type="PANTHER" id="PTHR37610">
    <property type="entry name" value="CCHC-TYPE DOMAIN-CONTAINING PROTEIN"/>
    <property type="match status" value="1"/>
</dbReference>
<dbReference type="EMBL" id="BQNB010015033">
    <property type="protein sequence ID" value="GJT35233.1"/>
    <property type="molecule type" value="Genomic_DNA"/>
</dbReference>
<proteinExistence type="predicted"/>
<feature type="compositionally biased region" description="Polar residues" evidence="1">
    <location>
        <begin position="433"/>
        <end position="444"/>
    </location>
</feature>
<evidence type="ECO:0000313" key="4">
    <source>
        <dbReference type="Proteomes" id="UP001151760"/>
    </source>
</evidence>
<evidence type="ECO:0000256" key="1">
    <source>
        <dbReference type="SAM" id="MobiDB-lite"/>
    </source>
</evidence>
<dbReference type="PANTHER" id="PTHR37610:SF40">
    <property type="entry name" value="OS01G0909600 PROTEIN"/>
    <property type="match status" value="1"/>
</dbReference>
<keyword evidence="4" id="KW-1185">Reference proteome</keyword>
<organism evidence="3 4">
    <name type="scientific">Tanacetum coccineum</name>
    <dbReference type="NCBI Taxonomy" id="301880"/>
    <lineage>
        <taxon>Eukaryota</taxon>
        <taxon>Viridiplantae</taxon>
        <taxon>Streptophyta</taxon>
        <taxon>Embryophyta</taxon>
        <taxon>Tracheophyta</taxon>
        <taxon>Spermatophyta</taxon>
        <taxon>Magnoliopsida</taxon>
        <taxon>eudicotyledons</taxon>
        <taxon>Gunneridae</taxon>
        <taxon>Pentapetalae</taxon>
        <taxon>asterids</taxon>
        <taxon>campanulids</taxon>
        <taxon>Asterales</taxon>
        <taxon>Asteraceae</taxon>
        <taxon>Asteroideae</taxon>
        <taxon>Anthemideae</taxon>
        <taxon>Anthemidinae</taxon>
        <taxon>Tanacetum</taxon>
    </lineage>
</organism>
<protein>
    <submittedName>
        <fullName evidence="3">Retrovirus-related pol polyprotein from transposon TNT 1-94</fullName>
    </submittedName>
</protein>
<evidence type="ECO:0000259" key="2">
    <source>
        <dbReference type="Pfam" id="PF25597"/>
    </source>
</evidence>
<reference evidence="3" key="2">
    <citation type="submission" date="2022-01" db="EMBL/GenBank/DDBJ databases">
        <authorList>
            <person name="Yamashiro T."/>
            <person name="Shiraishi A."/>
            <person name="Satake H."/>
            <person name="Nakayama K."/>
        </authorList>
    </citation>
    <scope>NUCLEOTIDE SEQUENCE</scope>
</reference>
<feature type="region of interest" description="Disordered" evidence="1">
    <location>
        <begin position="426"/>
        <end position="458"/>
    </location>
</feature>
<dbReference type="Pfam" id="PF25597">
    <property type="entry name" value="SH3_retrovirus"/>
    <property type="match status" value="1"/>
</dbReference>
<dbReference type="InterPro" id="IPR057670">
    <property type="entry name" value="SH3_retrovirus"/>
</dbReference>
<evidence type="ECO:0000313" key="3">
    <source>
        <dbReference type="EMBL" id="GJT35233.1"/>
    </source>
</evidence>
<gene>
    <name evidence="3" type="ORF">Tco_0925652</name>
</gene>
<dbReference type="Proteomes" id="UP001151760">
    <property type="component" value="Unassembled WGS sequence"/>
</dbReference>
<sequence length="621" mass="69852">MALGAKLKLGFIDGTCAQPVVTDVNYQRWIRCDYMVTCWVLNSMVTELSNAFLYTQSAQELWKEIAERYGQSNGPLIYRLERELSHILRIEKQKQVTHPSFEPIFFFVNLNGNKATNNGRREFKNNNSSRTEFKKVCTGCNQEGHLIEQCFKRIGYPDWYKGKKGKKGARMAAQVTLDDHMAGDTPFDMGYENGIGVGKNGMFDQKLVAAVYSEVMKMFKGKGVVDEGTANAYHASSSMHYACIFSCFTSAFALLCHPGMDVILDWISDTGASDHMSPHLHLFISVKTLQQPIIVHLPDGRTKIKTPYEKSNGTVPSYSHLRVIGCLCYASVTLPHRDKLEPRGLKYVLLGYPPNSKGYTHYDLSTKKVFQSMDVSFEEKIFPLKNQPATSSSFTGDFPSFHTFEEVVPAPQASQNSEVIEEVVPPEPAMSESIPTTTAPSNSRPTRKSSRNPNQPAWLKDFVTPKSFASSANTTYTTSPSKHPKYLLFTQKDFLNIPDDHIAFLANVFSLTEPFSYHQASKSPEWVQAMQDELNALEKNHTWELTSLPAGHKAISSKWVYKIKYKATMAIDKYKARLVIRATAKGWQLHQLDINNAFLHGFIDEDIYMQPPVGYNGASPG</sequence>
<feature type="domain" description="Retroviral polymerase SH3-like" evidence="2">
    <location>
        <begin position="326"/>
        <end position="387"/>
    </location>
</feature>
<comment type="caution">
    <text evidence="3">The sequence shown here is derived from an EMBL/GenBank/DDBJ whole genome shotgun (WGS) entry which is preliminary data.</text>
</comment>
<accession>A0ABQ5DA99</accession>
<reference evidence="3" key="1">
    <citation type="journal article" date="2022" name="Int. J. Mol. Sci.">
        <title>Draft Genome of Tanacetum Coccineum: Genomic Comparison of Closely Related Tanacetum-Family Plants.</title>
        <authorList>
            <person name="Yamashiro T."/>
            <person name="Shiraishi A."/>
            <person name="Nakayama K."/>
            <person name="Satake H."/>
        </authorList>
    </citation>
    <scope>NUCLEOTIDE SEQUENCE</scope>
</reference>